<evidence type="ECO:0000256" key="2">
    <source>
        <dbReference type="ARBA" id="ARBA00006906"/>
    </source>
</evidence>
<dbReference type="InterPro" id="IPR000887">
    <property type="entry name" value="Aldlse_KDPG_KHG"/>
</dbReference>
<evidence type="ECO:0000313" key="6">
    <source>
        <dbReference type="EMBL" id="SFG11220.1"/>
    </source>
</evidence>
<gene>
    <name evidence="6" type="ORF">SAMN04488025_11610</name>
</gene>
<dbReference type="OrthoDB" id="9802667at2"/>
<protein>
    <submittedName>
        <fullName evidence="6">2-keto-3-deoxy-phosphogluconate aldolase</fullName>
    </submittedName>
</protein>
<accession>A0A1I2P6W7</accession>
<keyword evidence="7" id="KW-1185">Reference proteome</keyword>
<organism evidence="6 7">
    <name type="scientific">Planifilum fulgidum</name>
    <dbReference type="NCBI Taxonomy" id="201973"/>
    <lineage>
        <taxon>Bacteria</taxon>
        <taxon>Bacillati</taxon>
        <taxon>Bacillota</taxon>
        <taxon>Bacilli</taxon>
        <taxon>Bacillales</taxon>
        <taxon>Thermoactinomycetaceae</taxon>
        <taxon>Planifilum</taxon>
    </lineage>
</organism>
<keyword evidence="5" id="KW-0119">Carbohydrate metabolism</keyword>
<keyword evidence="4" id="KW-0456">Lyase</keyword>
<proteinExistence type="inferred from homology"/>
<dbReference type="EMBL" id="FOOK01000016">
    <property type="protein sequence ID" value="SFG11220.1"/>
    <property type="molecule type" value="Genomic_DNA"/>
</dbReference>
<dbReference type="InterPro" id="IPR013785">
    <property type="entry name" value="Aldolase_TIM"/>
</dbReference>
<dbReference type="PANTHER" id="PTHR30246">
    <property type="entry name" value="2-KETO-3-DEOXY-6-PHOSPHOGLUCONATE ALDOLASE"/>
    <property type="match status" value="1"/>
</dbReference>
<dbReference type="AlphaFoldDB" id="A0A1I2P6W7"/>
<dbReference type="Proteomes" id="UP000198661">
    <property type="component" value="Unassembled WGS sequence"/>
</dbReference>
<name>A0A1I2P6W7_9BACL</name>
<dbReference type="NCBIfam" id="TIGR01182">
    <property type="entry name" value="eda"/>
    <property type="match status" value="1"/>
</dbReference>
<comment type="similarity">
    <text evidence="2">Belongs to the KHG/KDPG aldolase family.</text>
</comment>
<comment type="subunit">
    <text evidence="3">Homotrimer.</text>
</comment>
<comment type="pathway">
    <text evidence="1">Carbohydrate acid metabolism.</text>
</comment>
<dbReference type="Pfam" id="PF01081">
    <property type="entry name" value="Aldolase"/>
    <property type="match status" value="1"/>
</dbReference>
<evidence type="ECO:0000256" key="1">
    <source>
        <dbReference type="ARBA" id="ARBA00004761"/>
    </source>
</evidence>
<dbReference type="GO" id="GO:0016829">
    <property type="term" value="F:lyase activity"/>
    <property type="evidence" value="ECO:0007669"/>
    <property type="project" value="UniProtKB-KW"/>
</dbReference>
<evidence type="ECO:0000256" key="4">
    <source>
        <dbReference type="ARBA" id="ARBA00023239"/>
    </source>
</evidence>
<dbReference type="SUPFAM" id="SSF51569">
    <property type="entry name" value="Aldolase"/>
    <property type="match status" value="1"/>
</dbReference>
<evidence type="ECO:0000313" key="7">
    <source>
        <dbReference type="Proteomes" id="UP000198661"/>
    </source>
</evidence>
<evidence type="ECO:0000256" key="5">
    <source>
        <dbReference type="ARBA" id="ARBA00023277"/>
    </source>
</evidence>
<dbReference type="STRING" id="201973.SAMN04488025_11610"/>
<evidence type="ECO:0000256" key="3">
    <source>
        <dbReference type="ARBA" id="ARBA00011233"/>
    </source>
</evidence>
<dbReference type="RefSeq" id="WP_092038539.1">
    <property type="nucleotide sequence ID" value="NZ_FOOK01000016.1"/>
</dbReference>
<reference evidence="6 7" key="1">
    <citation type="submission" date="2016-10" db="EMBL/GenBank/DDBJ databases">
        <authorList>
            <person name="de Groot N.N."/>
        </authorList>
    </citation>
    <scope>NUCLEOTIDE SEQUENCE [LARGE SCALE GENOMIC DNA]</scope>
    <source>
        <strain evidence="6 7">DSM 44945</strain>
    </source>
</reference>
<dbReference type="Gene3D" id="3.20.20.70">
    <property type="entry name" value="Aldolase class I"/>
    <property type="match status" value="1"/>
</dbReference>
<dbReference type="CDD" id="cd00452">
    <property type="entry name" value="KDPG_aldolase"/>
    <property type="match status" value="1"/>
</dbReference>
<dbReference type="NCBIfam" id="NF005119">
    <property type="entry name" value="PRK06552.1"/>
    <property type="match status" value="1"/>
</dbReference>
<dbReference type="PANTHER" id="PTHR30246:SF1">
    <property type="entry name" value="2-DEHYDRO-3-DEOXY-6-PHOSPHOGALACTONATE ALDOLASE-RELATED"/>
    <property type="match status" value="1"/>
</dbReference>
<sequence length="217" mass="23587">MKKWKVLQKLSDLGVVAVIRTKKAETAENIAWACREGGLSAVEITFTIPGADRVIRRLREEDAFGELIVGAGTVLDSETARIAILAGAQFVVSPGFDEGTARLCNRYQVPYIPGCMTVSEMIRAMECGAEVIKLFPGALFDPSVIRAIKGPLPQVSIMPSGGVDLENVEEWIRNGADFVSVGSHLTAPGEQGDFRRVKELAAEYVERVQLARGKRGR</sequence>